<dbReference type="SMART" id="SM00342">
    <property type="entry name" value="HTH_ARAC"/>
    <property type="match status" value="1"/>
</dbReference>
<keyword evidence="1" id="KW-0805">Transcription regulation</keyword>
<dbReference type="PRINTS" id="PR00032">
    <property type="entry name" value="HTHARAC"/>
</dbReference>
<dbReference type="PANTHER" id="PTHR47893">
    <property type="entry name" value="REGULATORY PROTEIN PCHR"/>
    <property type="match status" value="1"/>
</dbReference>
<dbReference type="EMBL" id="SNRX01000024">
    <property type="protein sequence ID" value="KAA6301182.1"/>
    <property type="molecule type" value="Genomic_DNA"/>
</dbReference>
<name>A0A5M8NWF8_9BACT</name>
<protein>
    <submittedName>
        <fullName evidence="5">Regulatory protein PchR</fullName>
    </submittedName>
</protein>
<dbReference type="Pfam" id="PF12833">
    <property type="entry name" value="HTH_18"/>
    <property type="match status" value="1"/>
</dbReference>
<dbReference type="Gene3D" id="1.10.10.60">
    <property type="entry name" value="Homeodomain-like"/>
    <property type="match status" value="2"/>
</dbReference>
<evidence type="ECO:0000313" key="6">
    <source>
        <dbReference type="Proteomes" id="UP000324575"/>
    </source>
</evidence>
<dbReference type="Proteomes" id="UP000324575">
    <property type="component" value="Unassembled WGS sequence"/>
</dbReference>
<dbReference type="PANTHER" id="PTHR47893:SF1">
    <property type="entry name" value="REGULATORY PROTEIN PCHR"/>
    <property type="match status" value="1"/>
</dbReference>
<dbReference type="PROSITE" id="PS01124">
    <property type="entry name" value="HTH_ARAC_FAMILY_2"/>
    <property type="match status" value="1"/>
</dbReference>
<reference evidence="5 6" key="1">
    <citation type="submission" date="2019-03" db="EMBL/GenBank/DDBJ databases">
        <title>Single cell metagenomics reveals metabolic interactions within the superorganism composed of flagellate Streblomastix strix and complex community of Bacteroidetes bacteria on its surface.</title>
        <authorList>
            <person name="Treitli S.C."/>
            <person name="Kolisko M."/>
            <person name="Husnik F."/>
            <person name="Keeling P."/>
            <person name="Hampl V."/>
        </authorList>
    </citation>
    <scope>NUCLEOTIDE SEQUENCE [LARGE SCALE GENOMIC DNA]</scope>
    <source>
        <strain evidence="5">St1</strain>
    </source>
</reference>
<dbReference type="InterPro" id="IPR053142">
    <property type="entry name" value="PchR_regulatory_protein"/>
</dbReference>
<dbReference type="InterPro" id="IPR018062">
    <property type="entry name" value="HTH_AraC-typ_CS"/>
</dbReference>
<feature type="domain" description="HTH araC/xylS-type" evidence="4">
    <location>
        <begin position="68"/>
        <end position="167"/>
    </location>
</feature>
<dbReference type="InterPro" id="IPR009057">
    <property type="entry name" value="Homeodomain-like_sf"/>
</dbReference>
<dbReference type="SUPFAM" id="SSF46689">
    <property type="entry name" value="Homeodomain-like"/>
    <property type="match status" value="1"/>
</dbReference>
<evidence type="ECO:0000256" key="2">
    <source>
        <dbReference type="ARBA" id="ARBA00023125"/>
    </source>
</evidence>
<dbReference type="PROSITE" id="PS00041">
    <property type="entry name" value="HTH_ARAC_FAMILY_1"/>
    <property type="match status" value="1"/>
</dbReference>
<evidence type="ECO:0000256" key="3">
    <source>
        <dbReference type="ARBA" id="ARBA00023163"/>
    </source>
</evidence>
<dbReference type="AlphaFoldDB" id="A0A5M8NWF8"/>
<comment type="caution">
    <text evidence="5">The sequence shown here is derived from an EMBL/GenBank/DDBJ whole genome shotgun (WGS) entry which is preliminary data.</text>
</comment>
<evidence type="ECO:0000313" key="5">
    <source>
        <dbReference type="EMBL" id="KAA6301182.1"/>
    </source>
</evidence>
<dbReference type="InterPro" id="IPR018060">
    <property type="entry name" value="HTH_AraC"/>
</dbReference>
<dbReference type="GO" id="GO:0003700">
    <property type="term" value="F:DNA-binding transcription factor activity"/>
    <property type="evidence" value="ECO:0007669"/>
    <property type="project" value="InterPro"/>
</dbReference>
<evidence type="ECO:0000256" key="1">
    <source>
        <dbReference type="ARBA" id="ARBA00023015"/>
    </source>
</evidence>
<keyword evidence="2" id="KW-0238">DNA-binding</keyword>
<evidence type="ECO:0000259" key="4">
    <source>
        <dbReference type="PROSITE" id="PS01124"/>
    </source>
</evidence>
<organism evidence="5 6">
    <name type="scientific">Candidatus Ordinivivax streblomastigis</name>
    <dbReference type="NCBI Taxonomy" id="2540710"/>
    <lineage>
        <taxon>Bacteria</taxon>
        <taxon>Pseudomonadati</taxon>
        <taxon>Bacteroidota</taxon>
        <taxon>Bacteroidia</taxon>
        <taxon>Bacteroidales</taxon>
        <taxon>Candidatus Ordinivivax</taxon>
    </lineage>
</organism>
<gene>
    <name evidence="5" type="ORF">EZS26_002636</name>
</gene>
<keyword evidence="3" id="KW-0804">Transcription</keyword>
<dbReference type="InterPro" id="IPR020449">
    <property type="entry name" value="Tscrpt_reg_AraC-type_HTH"/>
</dbReference>
<sequence length="167" mass="19267">MVEKANPTTLQLAKNLFVICESNFPYKNLLFNSSAIALLAKIFPLFDYRKNIPLKEGIKTQQDIAILFEIREKLTSNFENRCPTIQSLSEEFGISPTKLKTNFKLFFGKPIFQYFQQERMELAKKLIESSSYTISEAGFKVGYNNLSKFSSAYKKQFGFNPKETRLS</sequence>
<dbReference type="GO" id="GO:0043565">
    <property type="term" value="F:sequence-specific DNA binding"/>
    <property type="evidence" value="ECO:0007669"/>
    <property type="project" value="InterPro"/>
</dbReference>
<proteinExistence type="predicted"/>
<accession>A0A5M8NWF8</accession>